<dbReference type="Proteomes" id="UP000061839">
    <property type="component" value="Chromosome"/>
</dbReference>
<proteinExistence type="inferred from homology"/>
<keyword evidence="6 7" id="KW-0472">Membrane</keyword>
<dbReference type="STRING" id="1618207.UM93_09505"/>
<comment type="subcellular location">
    <subcellularLocation>
        <location evidence="1 7">Cell membrane</location>
        <topology evidence="1 7">Multi-pass membrane protein</topology>
    </subcellularLocation>
</comment>
<dbReference type="HOGENOM" id="CLU_016047_0_2_11"/>
<feature type="transmembrane region" description="Helical" evidence="7">
    <location>
        <begin position="62"/>
        <end position="83"/>
    </location>
</feature>
<dbReference type="GO" id="GO:0055085">
    <property type="term" value="P:transmembrane transport"/>
    <property type="evidence" value="ECO:0007669"/>
    <property type="project" value="InterPro"/>
</dbReference>
<evidence type="ECO:0000256" key="5">
    <source>
        <dbReference type="ARBA" id="ARBA00022989"/>
    </source>
</evidence>
<accession>A0A0D4C3R3</accession>
<dbReference type="PATRIC" id="fig|1618207.4.peg.1925"/>
<dbReference type="PROSITE" id="PS50928">
    <property type="entry name" value="ABC_TM1"/>
    <property type="match status" value="1"/>
</dbReference>
<dbReference type="InterPro" id="IPR000515">
    <property type="entry name" value="MetI-like"/>
</dbReference>
<reference evidence="9 10" key="1">
    <citation type="journal article" date="2015" name="Genome Announc.">
        <title>Complete Genome Sequencing of Protease-Producing Novel Arthrobacter sp. Strain IHBB 11108 Using PacBio Single-Molecule Real-Time Sequencing Technology.</title>
        <authorList>
            <person name="Kiran S."/>
            <person name="Swarnkar M.K."/>
            <person name="Pal M."/>
            <person name="Thakur R."/>
            <person name="Tewari R."/>
            <person name="Singh A.K."/>
            <person name="Gulati A."/>
        </authorList>
    </citation>
    <scope>NUCLEOTIDE SEQUENCE [LARGE SCALE GENOMIC DNA]</scope>
    <source>
        <strain evidence="9 10">IHBB 11108</strain>
    </source>
</reference>
<feature type="domain" description="ABC transmembrane type-1" evidence="8">
    <location>
        <begin position="58"/>
        <end position="269"/>
    </location>
</feature>
<dbReference type="Pfam" id="PF00528">
    <property type="entry name" value="BPD_transp_1"/>
    <property type="match status" value="1"/>
</dbReference>
<evidence type="ECO:0000256" key="7">
    <source>
        <dbReference type="RuleBase" id="RU363032"/>
    </source>
</evidence>
<dbReference type="EMBL" id="CP011005">
    <property type="protein sequence ID" value="AJT43015.1"/>
    <property type="molecule type" value="Genomic_DNA"/>
</dbReference>
<evidence type="ECO:0000256" key="1">
    <source>
        <dbReference type="ARBA" id="ARBA00004651"/>
    </source>
</evidence>
<dbReference type="Gene3D" id="1.10.3720.10">
    <property type="entry name" value="MetI-like"/>
    <property type="match status" value="1"/>
</dbReference>
<evidence type="ECO:0000313" key="10">
    <source>
        <dbReference type="Proteomes" id="UP000061839"/>
    </source>
</evidence>
<keyword evidence="2 7" id="KW-0813">Transport</keyword>
<evidence type="ECO:0000256" key="2">
    <source>
        <dbReference type="ARBA" id="ARBA00022448"/>
    </source>
</evidence>
<feature type="transmembrane region" description="Helical" evidence="7">
    <location>
        <begin position="95"/>
        <end position="115"/>
    </location>
</feature>
<dbReference type="PANTHER" id="PTHR30193">
    <property type="entry name" value="ABC TRANSPORTER PERMEASE PROTEIN"/>
    <property type="match status" value="1"/>
</dbReference>
<dbReference type="InterPro" id="IPR051393">
    <property type="entry name" value="ABC_transporter_permease"/>
</dbReference>
<feature type="transmembrane region" description="Helical" evidence="7">
    <location>
        <begin position="248"/>
        <end position="268"/>
    </location>
</feature>
<dbReference type="PANTHER" id="PTHR30193:SF37">
    <property type="entry name" value="INNER MEMBRANE ABC TRANSPORTER PERMEASE PROTEIN YCJO"/>
    <property type="match status" value="1"/>
</dbReference>
<sequence length="280" mass="30499">MAFALPNIALIVLFTYRPLIANIQYSLLDWTLGSDFATAVGLNNYVTFFTSSDAANVLGTTAIFTIFTVGGSMVVGLLIALALNQKLPGRTFARSAIFAPYVLSGVGVGLVWLFIFDPVYGALSWVLRGLGQSSPQWINDPKLALTMVIIVYIWKNLGYCAVVYLAGLQSMPKDVMEAASLDGAGATRRFFSIVFPLLSPTTFFLLITSLLSSLQAFDILKIMTPTGQGTNTLMFETYLQAFGAYNRAGYSAAISVVLFALLLIMTAVQMRFVERKVHYA</sequence>
<dbReference type="InterPro" id="IPR035906">
    <property type="entry name" value="MetI-like_sf"/>
</dbReference>
<name>A0A0D4C3R3_9MICC</name>
<organism evidence="9 10">
    <name type="scientific">Psychromicrobium lacuslunae</name>
    <dbReference type="NCBI Taxonomy" id="1618207"/>
    <lineage>
        <taxon>Bacteria</taxon>
        <taxon>Bacillati</taxon>
        <taxon>Actinomycetota</taxon>
        <taxon>Actinomycetes</taxon>
        <taxon>Micrococcales</taxon>
        <taxon>Micrococcaceae</taxon>
        <taxon>Psychromicrobium</taxon>
    </lineage>
</organism>
<evidence type="ECO:0000259" key="8">
    <source>
        <dbReference type="PROSITE" id="PS50928"/>
    </source>
</evidence>
<dbReference type="GO" id="GO:0005886">
    <property type="term" value="C:plasma membrane"/>
    <property type="evidence" value="ECO:0007669"/>
    <property type="project" value="UniProtKB-SubCell"/>
</dbReference>
<gene>
    <name evidence="9" type="ORF">UM93_09505</name>
</gene>
<comment type="similarity">
    <text evidence="7">Belongs to the binding-protein-dependent transport system permease family.</text>
</comment>
<dbReference type="SUPFAM" id="SSF161098">
    <property type="entry name" value="MetI-like"/>
    <property type="match status" value="1"/>
</dbReference>
<dbReference type="CDD" id="cd06261">
    <property type="entry name" value="TM_PBP2"/>
    <property type="match status" value="1"/>
</dbReference>
<keyword evidence="4 7" id="KW-0812">Transmembrane</keyword>
<keyword evidence="10" id="KW-1185">Reference proteome</keyword>
<dbReference type="KEGG" id="ari:UM93_09505"/>
<evidence type="ECO:0000256" key="6">
    <source>
        <dbReference type="ARBA" id="ARBA00023136"/>
    </source>
</evidence>
<feature type="transmembrane region" description="Helical" evidence="7">
    <location>
        <begin position="143"/>
        <end position="168"/>
    </location>
</feature>
<evidence type="ECO:0000256" key="3">
    <source>
        <dbReference type="ARBA" id="ARBA00022475"/>
    </source>
</evidence>
<dbReference type="AlphaFoldDB" id="A0A0D4C3R3"/>
<evidence type="ECO:0000313" key="9">
    <source>
        <dbReference type="EMBL" id="AJT43015.1"/>
    </source>
</evidence>
<feature type="transmembrane region" description="Helical" evidence="7">
    <location>
        <begin position="189"/>
        <end position="211"/>
    </location>
</feature>
<dbReference type="OrthoDB" id="145927at2"/>
<protein>
    <submittedName>
        <fullName evidence="9">Glycerol-3-phosphate ABC transporter permease</fullName>
    </submittedName>
</protein>
<keyword evidence="5 7" id="KW-1133">Transmembrane helix</keyword>
<keyword evidence="3" id="KW-1003">Cell membrane</keyword>
<evidence type="ECO:0000256" key="4">
    <source>
        <dbReference type="ARBA" id="ARBA00022692"/>
    </source>
</evidence>